<dbReference type="RefSeq" id="WP_012110801.1">
    <property type="nucleotide sequence ID" value="NC_009719.1"/>
</dbReference>
<dbReference type="EMBL" id="CP000774">
    <property type="protein sequence ID" value="ABS63505.1"/>
    <property type="molecule type" value="Genomic_DNA"/>
</dbReference>
<organism evidence="2 3">
    <name type="scientific">Parvibaculum lavamentivorans (strain DS-1 / DSM 13023 / NCIMB 13966)</name>
    <dbReference type="NCBI Taxonomy" id="402881"/>
    <lineage>
        <taxon>Bacteria</taxon>
        <taxon>Pseudomonadati</taxon>
        <taxon>Pseudomonadota</taxon>
        <taxon>Alphaproteobacteria</taxon>
        <taxon>Hyphomicrobiales</taxon>
        <taxon>Parvibaculaceae</taxon>
        <taxon>Parvibaculum</taxon>
    </lineage>
</organism>
<keyword evidence="3" id="KW-1185">Reference proteome</keyword>
<feature type="domain" description="DUF1989" evidence="1">
    <location>
        <begin position="54"/>
        <end position="218"/>
    </location>
</feature>
<protein>
    <recommendedName>
        <fullName evidence="1">DUF1989 domain-containing protein</fullName>
    </recommendedName>
</protein>
<accession>A7HUC2</accession>
<dbReference type="eggNOG" id="COG3665">
    <property type="taxonomic scope" value="Bacteria"/>
</dbReference>
<dbReference type="Pfam" id="PF09347">
    <property type="entry name" value="DUF1989"/>
    <property type="match status" value="1"/>
</dbReference>
<dbReference type="KEGG" id="pla:Plav_1890"/>
<dbReference type="InterPro" id="IPR018959">
    <property type="entry name" value="DUF1989"/>
</dbReference>
<dbReference type="STRING" id="402881.Plav_1890"/>
<evidence type="ECO:0000313" key="2">
    <source>
        <dbReference type="EMBL" id="ABS63505.1"/>
    </source>
</evidence>
<dbReference type="PANTHER" id="PTHR31527">
    <property type="entry name" value="RE64534P"/>
    <property type="match status" value="1"/>
</dbReference>
<gene>
    <name evidence="2" type="ordered locus">Plav_1890</name>
</gene>
<dbReference type="NCBIfam" id="TIGR03425">
    <property type="entry name" value="urea_degr_2"/>
    <property type="match status" value="1"/>
</dbReference>
<dbReference type="AlphaFoldDB" id="A7HUC2"/>
<proteinExistence type="predicted"/>
<name>A7HUC2_PARL1</name>
<dbReference type="OrthoDB" id="9772660at2"/>
<dbReference type="InterPro" id="IPR017792">
    <property type="entry name" value="UAAP1"/>
</dbReference>
<evidence type="ECO:0000313" key="3">
    <source>
        <dbReference type="Proteomes" id="UP000006377"/>
    </source>
</evidence>
<evidence type="ECO:0000259" key="1">
    <source>
        <dbReference type="Pfam" id="PF09347"/>
    </source>
</evidence>
<dbReference type="PANTHER" id="PTHR31527:SF0">
    <property type="entry name" value="RE64534P"/>
    <property type="match status" value="1"/>
</dbReference>
<dbReference type="HOGENOM" id="CLU_079904_0_0_5"/>
<sequence length="278" mass="30082">MAEASSRSETASPYAANKARYEALYSGAKAKRRDFSEAKGNPATLDPGLITFRETVPAGWGWSGLVRRGDTMRVINTGGTAGVSLLLYNAADPTERFNAGDTVKIQWTARLSRGRVLFSDMGRVLASITDDSFGFNDALAGGSTAQTNKEKYGDEALRNTRDNFILLAAKHGLGKRDVPPCLTLFAPVGVDASGHLAWQDKGAADGDYVDLRAELDLLVFVSNAPHPLAPGDYAPKDIEIVTWSSPPPERDDFCRTATEEAQRGFDNNEYYLAQGRNA</sequence>
<reference evidence="2 3" key="1">
    <citation type="journal article" date="2011" name="Stand. Genomic Sci.">
        <title>Complete genome sequence of Parvibaculum lavamentivorans type strain (DS-1(T)).</title>
        <authorList>
            <person name="Schleheck D."/>
            <person name="Weiss M."/>
            <person name="Pitluck S."/>
            <person name="Bruce D."/>
            <person name="Land M.L."/>
            <person name="Han S."/>
            <person name="Saunders E."/>
            <person name="Tapia R."/>
            <person name="Detter C."/>
            <person name="Brettin T."/>
            <person name="Han J."/>
            <person name="Woyke T."/>
            <person name="Goodwin L."/>
            <person name="Pennacchio L."/>
            <person name="Nolan M."/>
            <person name="Cook A.M."/>
            <person name="Kjelleberg S."/>
            <person name="Thomas T."/>
        </authorList>
    </citation>
    <scope>NUCLEOTIDE SEQUENCE [LARGE SCALE GENOMIC DNA]</scope>
    <source>
        <strain evidence="3">DS-1 / DSM 13023 / NCIMB 13966</strain>
    </source>
</reference>
<dbReference type="Proteomes" id="UP000006377">
    <property type="component" value="Chromosome"/>
</dbReference>